<dbReference type="InterPro" id="IPR011576">
    <property type="entry name" value="Pyridox_Oxase_N"/>
</dbReference>
<dbReference type="RefSeq" id="WP_344628870.1">
    <property type="nucleotide sequence ID" value="NZ_BAAATJ010000001.1"/>
</dbReference>
<sequence length="193" mass="21320">MANTSHTSHGTHVTHTARTAHTAAAEPVAELDPRFSDEDAVPTAWPEAERALETAEVFWLSTVRVDGRPHVTPLLAVWLDGAPHFCTGPGEQKARNLERNPRCALTTGTGSLREGLDLVVEGDAARVLDDAGLRRLARLYETKYGPDWRFTAHDGAFHDRRGGEAHVYRITPTVVFGFAKGGPYAQTRWRFPR</sequence>
<dbReference type="PANTHER" id="PTHR35176">
    <property type="entry name" value="HEME OXYGENASE HI_0854-RELATED"/>
    <property type="match status" value="1"/>
</dbReference>
<evidence type="ECO:0000313" key="4">
    <source>
        <dbReference type="EMBL" id="GAA2383767.1"/>
    </source>
</evidence>
<feature type="domain" description="Pyridoxamine 5'-phosphate oxidase N-terminal" evidence="3">
    <location>
        <begin position="46"/>
        <end position="174"/>
    </location>
</feature>
<organism evidence="4 5">
    <name type="scientific">Streptomyces glaucosporus</name>
    <dbReference type="NCBI Taxonomy" id="284044"/>
    <lineage>
        <taxon>Bacteria</taxon>
        <taxon>Bacillati</taxon>
        <taxon>Actinomycetota</taxon>
        <taxon>Actinomycetes</taxon>
        <taxon>Kitasatosporales</taxon>
        <taxon>Streptomycetaceae</taxon>
        <taxon>Streptomyces</taxon>
    </lineage>
</organism>
<protein>
    <submittedName>
        <fullName evidence="4">Pyridoxamine 5'-phosphate oxidase family protein</fullName>
    </submittedName>
</protein>
<dbReference type="Gene3D" id="2.30.110.10">
    <property type="entry name" value="Electron Transport, Fmn-binding Protein, Chain A"/>
    <property type="match status" value="1"/>
</dbReference>
<dbReference type="InterPro" id="IPR052019">
    <property type="entry name" value="F420H2_bilvrd_red/Heme_oxyg"/>
</dbReference>
<proteinExistence type="predicted"/>
<dbReference type="SUPFAM" id="SSF50475">
    <property type="entry name" value="FMN-binding split barrel"/>
    <property type="match status" value="1"/>
</dbReference>
<reference evidence="5" key="1">
    <citation type="journal article" date="2019" name="Int. J. Syst. Evol. Microbiol.">
        <title>The Global Catalogue of Microorganisms (GCM) 10K type strain sequencing project: providing services to taxonomists for standard genome sequencing and annotation.</title>
        <authorList>
            <consortium name="The Broad Institute Genomics Platform"/>
            <consortium name="The Broad Institute Genome Sequencing Center for Infectious Disease"/>
            <person name="Wu L."/>
            <person name="Ma J."/>
        </authorList>
    </citation>
    <scope>NUCLEOTIDE SEQUENCE [LARGE SCALE GENOMIC DNA]</scope>
    <source>
        <strain evidence="5">JCM 6921</strain>
    </source>
</reference>
<feature type="region of interest" description="Disordered" evidence="2">
    <location>
        <begin position="1"/>
        <end position="21"/>
    </location>
</feature>
<comment type="caution">
    <text evidence="4">The sequence shown here is derived from an EMBL/GenBank/DDBJ whole genome shotgun (WGS) entry which is preliminary data.</text>
</comment>
<keyword evidence="5" id="KW-1185">Reference proteome</keyword>
<gene>
    <name evidence="4" type="ORF">GCM10010420_02350</name>
</gene>
<dbReference type="Proteomes" id="UP001500058">
    <property type="component" value="Unassembled WGS sequence"/>
</dbReference>
<evidence type="ECO:0000313" key="5">
    <source>
        <dbReference type="Proteomes" id="UP001500058"/>
    </source>
</evidence>
<evidence type="ECO:0000256" key="1">
    <source>
        <dbReference type="ARBA" id="ARBA00023002"/>
    </source>
</evidence>
<keyword evidence="1" id="KW-0560">Oxidoreductase</keyword>
<dbReference type="InterPro" id="IPR012349">
    <property type="entry name" value="Split_barrel_FMN-bd"/>
</dbReference>
<accession>A0ABP5UM57</accession>
<dbReference type="PANTHER" id="PTHR35176:SF4">
    <property type="entry name" value="PYRIDOXAMINE 5'-PHOSPHATE OXIDASE-RELATED FMN-BINDING"/>
    <property type="match status" value="1"/>
</dbReference>
<evidence type="ECO:0000259" key="3">
    <source>
        <dbReference type="Pfam" id="PF01243"/>
    </source>
</evidence>
<dbReference type="EMBL" id="BAAATJ010000001">
    <property type="protein sequence ID" value="GAA2383767.1"/>
    <property type="molecule type" value="Genomic_DNA"/>
</dbReference>
<evidence type="ECO:0000256" key="2">
    <source>
        <dbReference type="SAM" id="MobiDB-lite"/>
    </source>
</evidence>
<name>A0ABP5UM57_9ACTN</name>
<dbReference type="Pfam" id="PF01243">
    <property type="entry name" value="PNPOx_N"/>
    <property type="match status" value="1"/>
</dbReference>